<keyword evidence="1" id="KW-0472">Membrane</keyword>
<sequence length="181" mass="19307">MINNKQTLQPKNKMTKNIFAAHTRLQRNLYKMNTIQEHSHDCSFLSRLLLSTFTFMGTIVLAILTIATMIMATVFIATTLVGMIFMVSMAATTENKPIVAAAVIDPSSLAAAEMTNTVPMALAAAATQLRPLENSSEQPYVGVNGSNISGIAANTVPIALAAAIVNGSNATNTFQICNETN</sequence>
<name>A0A7S2A1F0_9STRA</name>
<evidence type="ECO:0000256" key="1">
    <source>
        <dbReference type="SAM" id="Phobius"/>
    </source>
</evidence>
<organism evidence="2">
    <name type="scientific">Ditylum brightwellii</name>
    <dbReference type="NCBI Taxonomy" id="49249"/>
    <lineage>
        <taxon>Eukaryota</taxon>
        <taxon>Sar</taxon>
        <taxon>Stramenopiles</taxon>
        <taxon>Ochrophyta</taxon>
        <taxon>Bacillariophyta</taxon>
        <taxon>Mediophyceae</taxon>
        <taxon>Lithodesmiophycidae</taxon>
        <taxon>Lithodesmiales</taxon>
        <taxon>Lithodesmiaceae</taxon>
        <taxon>Ditylum</taxon>
    </lineage>
</organism>
<keyword evidence="1" id="KW-1133">Transmembrane helix</keyword>
<reference evidence="2" key="1">
    <citation type="submission" date="2021-01" db="EMBL/GenBank/DDBJ databases">
        <authorList>
            <person name="Corre E."/>
            <person name="Pelletier E."/>
            <person name="Niang G."/>
            <person name="Scheremetjew M."/>
            <person name="Finn R."/>
            <person name="Kale V."/>
            <person name="Holt S."/>
            <person name="Cochrane G."/>
            <person name="Meng A."/>
            <person name="Brown T."/>
            <person name="Cohen L."/>
        </authorList>
    </citation>
    <scope>NUCLEOTIDE SEQUENCE</scope>
    <source>
        <strain evidence="2">Pop2</strain>
    </source>
</reference>
<accession>A0A7S2A1F0</accession>
<proteinExistence type="predicted"/>
<gene>
    <name evidence="2" type="ORF">DBRI1063_LOCUS23531</name>
</gene>
<evidence type="ECO:0000313" key="2">
    <source>
        <dbReference type="EMBL" id="CAD9354549.1"/>
    </source>
</evidence>
<dbReference type="AlphaFoldDB" id="A0A7S2A1F0"/>
<feature type="transmembrane region" description="Helical" evidence="1">
    <location>
        <begin position="53"/>
        <end position="86"/>
    </location>
</feature>
<protein>
    <submittedName>
        <fullName evidence="2">Uncharacterized protein</fullName>
    </submittedName>
</protein>
<keyword evidence="1" id="KW-0812">Transmembrane</keyword>
<dbReference type="EMBL" id="HBGN01036687">
    <property type="protein sequence ID" value="CAD9354549.1"/>
    <property type="molecule type" value="Transcribed_RNA"/>
</dbReference>